<sequence>MSSVKWIVIKESLDDDINNAAASNIRIEVEENAASDNHIEENAAPIIQVEENVASNIRIEVKEDATNLLYTKAESVNLISIFGPARTGKSTLMNILAGVNDYDNEIFKTSPDMETVTTGVDISKTFVPLKEFSKLNGNMEVNSNILVGFVDTEGQGNNGDEFDICLFSPILVTSKIVMFWWPGLLQIDTILNSLGAMTNCAKRITRDTQCQRQNKPYGHLHIIFRSWNNNKTPEDVKKKLLEPQSVHKEKDKEHNSIRELLNDCFESIDIWLFPANGLIQCREKLLFEDFNDKWKQTFKNMRKKFSEQLSVNKPKHSAEKTWTGRDIAEFTQLLCKTLTSSENYAITSIFERMQVARAKTLANDALNEFRTLIDKMDPYYKPDGCDYEGIDAYFYKELENFKEKMILEKFSNKIMIEIYANYKESVCLMESEIKTNIRKLTIEVQIFQNKFNNLVSEIMFPLSKSVLKEFCKNQTQQLWNSFNDKVKNFPKKFVHDYRKKLENFCKVKNKHVAAENEKKIISFVQKEVEESLENSVQKLKNRIPMTEEEFEYEWLVLLEQTKIKYLKLHHSFNNFPDYTTFPDNLHIIIDQYLESLTENNDNAWENKAEAFQKRAKRLFKNALYTNFPVNANKVFNNTEIEQYLQEEILRFSYKVSNIFPHTMMNDICSKYKETARLMLTKLQVKNNNNIREIPQKVERYILDWDTFFKEINNTEQHTRGWRFPFQRETSQNVEQQILDWDDKSNELERWQHEVTELLLLSATIPELVTISSFQLLCICNDLTNLNRRTDLLSFRKAVWSIMRSDMKNILSEQFVNEILAGLKSEELKLARMSFINRCLNITTLTFPIRQLFYKMLFVNEPFTFASPIMWRIFLSEYDKYQKERQQNLFFDLFRIPQIVLSLPDLKVINDLLKGDELDSPIVALSCDIIQKTFFAHYELTELHHNFSNAVNSLCTNIVEPLQYISAIAFLKEYVRAFCDVNKTTLNEYIRDTNRTTSEANMSTDMNIIINDINNVMKLKSSRIHSVKIYFLKYLRICNFSMQDIKDLCESQEQPFPWLKEIPWGNKENKPFFNPYWLHQNYKDAEHYYYHVYEHADTCFASYLETVRSNLQSRLFNWANQSNNNRSLKKNDLVTFAGVIAALLHHVRASREWTNNETRVANYLTREIENMDAPSVYKEILNKLILNSNSLIQLLINNEIGPNNNEELLMKSVIVHLIILHASIPNDASPLAAYLHKLQVCENDFILACPSDVEGVVMNAVASFSKEKGAEQGVVRYRCRCGEMFVVLDCGGFSNPDEQKRDPTKISISSKCLYCKRVIGYGSIEGDYTRMDTSQIKSVSINHEPGYIVEQISAEKTHNVRMMTPQAYRILHLFVHTLIGASVPSSIATNFFAKNGNSAGDTMKHCLDNIRNDWKILKEFFDCDNDENLALILHSIISSIINESASNEWRLDTPEKREEWEDKFSKDHYISNVTVTAQTIRKKILEDRVSLTEEEIDDMISKKDSKYYSEKLPRLWRKIKDVSLKSLHAYYMINENNETEFPFLKVFFQHEKELHLIKHLLPILKFVHILKTRLDYQITRQEARKMTFDTFIYQESNEGKLQEIFLALKSAFENFEKSWNAVAPHVKRYNCLQFEEFPRISLKSSVMYGLGDNINDFGIYLWAILSYLIRLQNNFLKETISIPFGSCRSLKFLETNAQNMPSTSTTQNVRTSYYLQTVEIQHAQPSNFISYDRNNEILQYSQRNLEISYGEDIVYDLYQIEMKLAHQLIFNKFLISDNFSAFPYYGEMFTRVFTIFTNLKDFIVQEPLPATNIDLLDESYSSKNASRMVPALEMLICSVNYEIDGETSIENYISQQMDLSILTENTDFCGVLRANLRLKHLISLYERVESVKAYNFDKLNAEYKKTLPQYMEKQILNVISFTNSRFLDRIYSCDLLIALERFLDRYLMIEFLEYISTKDKLTSYITNEDLSCWPSRSTLIIAKRLFPHKIQVGQAYSVYKLISSRQASR</sequence>
<evidence type="ECO:0000313" key="3">
    <source>
        <dbReference type="Proteomes" id="UP000439903"/>
    </source>
</evidence>
<reference evidence="2 3" key="1">
    <citation type="journal article" date="2019" name="Environ. Microbiol.">
        <title>At the nexus of three kingdoms: the genome of the mycorrhizal fungus Gigaspora margarita provides insights into plant, endobacterial and fungal interactions.</title>
        <authorList>
            <person name="Venice F."/>
            <person name="Ghignone S."/>
            <person name="Salvioli di Fossalunga A."/>
            <person name="Amselem J."/>
            <person name="Novero M."/>
            <person name="Xianan X."/>
            <person name="Sedzielewska Toro K."/>
            <person name="Morin E."/>
            <person name="Lipzen A."/>
            <person name="Grigoriev I.V."/>
            <person name="Henrissat B."/>
            <person name="Martin F.M."/>
            <person name="Bonfante P."/>
        </authorList>
    </citation>
    <scope>NUCLEOTIDE SEQUENCE [LARGE SCALE GENOMIC DNA]</scope>
    <source>
        <strain evidence="2 3">BEG34</strain>
    </source>
</reference>
<dbReference type="OrthoDB" id="2423900at2759"/>
<dbReference type="SUPFAM" id="SSF52540">
    <property type="entry name" value="P-loop containing nucleoside triphosphate hydrolases"/>
    <property type="match status" value="1"/>
</dbReference>
<dbReference type="PANTHER" id="PTHR10751">
    <property type="entry name" value="GUANYLATE BINDING PROTEIN"/>
    <property type="match status" value="1"/>
</dbReference>
<dbReference type="EMBL" id="WTPW01000145">
    <property type="protein sequence ID" value="KAF0542089.1"/>
    <property type="molecule type" value="Genomic_DNA"/>
</dbReference>
<feature type="domain" description="Guanylate-binding protein N-terminal" evidence="1">
    <location>
        <begin position="58"/>
        <end position="302"/>
    </location>
</feature>
<dbReference type="InterPro" id="IPR027417">
    <property type="entry name" value="P-loop_NTPase"/>
</dbReference>
<keyword evidence="3" id="KW-1185">Reference proteome</keyword>
<dbReference type="Gene3D" id="3.40.50.300">
    <property type="entry name" value="P-loop containing nucleotide triphosphate hydrolases"/>
    <property type="match status" value="1"/>
</dbReference>
<proteinExistence type="predicted"/>
<dbReference type="InterPro" id="IPR015894">
    <property type="entry name" value="Guanylate-bd_N"/>
</dbReference>
<gene>
    <name evidence="2" type="ORF">F8M41_004787</name>
</gene>
<dbReference type="GO" id="GO:0003924">
    <property type="term" value="F:GTPase activity"/>
    <property type="evidence" value="ECO:0007669"/>
    <property type="project" value="InterPro"/>
</dbReference>
<dbReference type="Pfam" id="PF02263">
    <property type="entry name" value="GBP"/>
    <property type="match status" value="1"/>
</dbReference>
<name>A0A8H4AXE3_GIGMA</name>
<comment type="caution">
    <text evidence="2">The sequence shown here is derived from an EMBL/GenBank/DDBJ whole genome shotgun (WGS) entry which is preliminary data.</text>
</comment>
<dbReference type="GO" id="GO:0005525">
    <property type="term" value="F:GTP binding"/>
    <property type="evidence" value="ECO:0007669"/>
    <property type="project" value="InterPro"/>
</dbReference>
<evidence type="ECO:0000313" key="2">
    <source>
        <dbReference type="EMBL" id="KAF0542089.1"/>
    </source>
</evidence>
<accession>A0A8H4AXE3</accession>
<dbReference type="Proteomes" id="UP000439903">
    <property type="component" value="Unassembled WGS sequence"/>
</dbReference>
<evidence type="ECO:0000259" key="1">
    <source>
        <dbReference type="Pfam" id="PF02263"/>
    </source>
</evidence>
<organism evidence="2 3">
    <name type="scientific">Gigaspora margarita</name>
    <dbReference type="NCBI Taxonomy" id="4874"/>
    <lineage>
        <taxon>Eukaryota</taxon>
        <taxon>Fungi</taxon>
        <taxon>Fungi incertae sedis</taxon>
        <taxon>Mucoromycota</taxon>
        <taxon>Glomeromycotina</taxon>
        <taxon>Glomeromycetes</taxon>
        <taxon>Diversisporales</taxon>
        <taxon>Gigasporaceae</taxon>
        <taxon>Gigaspora</taxon>
    </lineage>
</organism>
<protein>
    <submittedName>
        <fullName evidence="2">E3 ubiquitin-protein ligase</fullName>
    </submittedName>
</protein>